<evidence type="ECO:0000256" key="3">
    <source>
        <dbReference type="ARBA" id="ARBA00022908"/>
    </source>
</evidence>
<evidence type="ECO:0000313" key="9">
    <source>
        <dbReference type="EMBL" id="MST75305.1"/>
    </source>
</evidence>
<dbReference type="CDD" id="cd01189">
    <property type="entry name" value="INT_ICEBs1_C_like"/>
    <property type="match status" value="1"/>
</dbReference>
<dbReference type="InterPro" id="IPR011010">
    <property type="entry name" value="DNA_brk_join_enz"/>
</dbReference>
<dbReference type="Pfam" id="PF00589">
    <property type="entry name" value="Phage_integrase"/>
    <property type="match status" value="1"/>
</dbReference>
<organism evidence="9 10">
    <name type="scientific">Roseburia porci</name>
    <dbReference type="NCBI Taxonomy" id="2605790"/>
    <lineage>
        <taxon>Bacteria</taxon>
        <taxon>Bacillati</taxon>
        <taxon>Bacillota</taxon>
        <taxon>Clostridia</taxon>
        <taxon>Lachnospirales</taxon>
        <taxon>Lachnospiraceae</taxon>
        <taxon>Roseburia</taxon>
    </lineage>
</organism>
<accession>A0A6L5YSF5</accession>
<dbReference type="RefSeq" id="WP_154430263.1">
    <property type="nucleotide sequence ID" value="NZ_VUNI01000016.1"/>
</dbReference>
<evidence type="ECO:0000256" key="1">
    <source>
        <dbReference type="ARBA" id="ARBA00003283"/>
    </source>
</evidence>
<evidence type="ECO:0000259" key="7">
    <source>
        <dbReference type="PROSITE" id="PS51898"/>
    </source>
</evidence>
<evidence type="ECO:0000256" key="5">
    <source>
        <dbReference type="ARBA" id="ARBA00023172"/>
    </source>
</evidence>
<dbReference type="Pfam" id="PF14657">
    <property type="entry name" value="Arm-DNA-bind_4"/>
    <property type="match status" value="1"/>
</dbReference>
<dbReference type="InterPro" id="IPR004107">
    <property type="entry name" value="Integrase_SAM-like_N"/>
</dbReference>
<dbReference type="EMBL" id="VUNI01000016">
    <property type="protein sequence ID" value="MST75305.1"/>
    <property type="molecule type" value="Genomic_DNA"/>
</dbReference>
<dbReference type="Gene3D" id="1.10.150.130">
    <property type="match status" value="1"/>
</dbReference>
<evidence type="ECO:0000259" key="8">
    <source>
        <dbReference type="PROSITE" id="PS51900"/>
    </source>
</evidence>
<evidence type="ECO:0000256" key="6">
    <source>
        <dbReference type="PROSITE-ProRule" id="PRU01248"/>
    </source>
</evidence>
<sequence length="362" mass="41904">MPIYHDEKTNTWYVKLYYQDYTGTKKQKMKRGFKLQREAKEWEHEFITKQAAQPSMPFRTLAELYLEDKQAHTKKITYETKKNRINTWILPYFNTQPINEISAPDVRKWQATLKESKNANNAPLSAGYMQNLVMELSSMFNFAVRFYGLAVNPCHIAGNTVGKKARSLNFWTKDEFDKFISTFDKSSPYYVAFLILYYCGMRIGELEALTAADVDLNANTITINKTYHLINGQGVVTTPKTQKANRTITIPPFLSAVIREYENRIYGLEGDIRLFTASHSTYARLMEEHTKQANIKRIRLHDIRHSHASLLIELGFSALLVSERLGHENVSTTLNIYSHLFPSKQIEVAEKLEKLCKNNSYL</sequence>
<evidence type="ECO:0000256" key="2">
    <source>
        <dbReference type="ARBA" id="ARBA00008857"/>
    </source>
</evidence>
<dbReference type="SUPFAM" id="SSF56349">
    <property type="entry name" value="DNA breaking-rejoining enzymes"/>
    <property type="match status" value="1"/>
</dbReference>
<dbReference type="Proteomes" id="UP000474024">
    <property type="component" value="Unassembled WGS sequence"/>
</dbReference>
<dbReference type="GO" id="GO:0003677">
    <property type="term" value="F:DNA binding"/>
    <property type="evidence" value="ECO:0007669"/>
    <property type="project" value="UniProtKB-UniRule"/>
</dbReference>
<keyword evidence="10" id="KW-1185">Reference proteome</keyword>
<dbReference type="GO" id="GO:0006310">
    <property type="term" value="P:DNA recombination"/>
    <property type="evidence" value="ECO:0007669"/>
    <property type="project" value="UniProtKB-KW"/>
</dbReference>
<keyword evidence="5" id="KW-0233">DNA recombination</keyword>
<comment type="caution">
    <text evidence="9">The sequence shown here is derived from an EMBL/GenBank/DDBJ whole genome shotgun (WGS) entry which is preliminary data.</text>
</comment>
<feature type="domain" description="Core-binding (CB)" evidence="8">
    <location>
        <begin position="56"/>
        <end position="144"/>
    </location>
</feature>
<dbReference type="PANTHER" id="PTHR30349:SF64">
    <property type="entry name" value="PROPHAGE INTEGRASE INTD-RELATED"/>
    <property type="match status" value="1"/>
</dbReference>
<name>A0A6L5YSF5_9FIRM</name>
<protein>
    <submittedName>
        <fullName evidence="9">Site-specific integrase</fullName>
    </submittedName>
</protein>
<evidence type="ECO:0000256" key="4">
    <source>
        <dbReference type="ARBA" id="ARBA00023125"/>
    </source>
</evidence>
<dbReference type="InterPro" id="IPR050090">
    <property type="entry name" value="Tyrosine_recombinase_XerCD"/>
</dbReference>
<dbReference type="InterPro" id="IPR013762">
    <property type="entry name" value="Integrase-like_cat_sf"/>
</dbReference>
<proteinExistence type="inferred from homology"/>
<dbReference type="InterPro" id="IPR010998">
    <property type="entry name" value="Integrase_recombinase_N"/>
</dbReference>
<dbReference type="PROSITE" id="PS51900">
    <property type="entry name" value="CB"/>
    <property type="match status" value="1"/>
</dbReference>
<dbReference type="Gene3D" id="1.10.443.10">
    <property type="entry name" value="Intergrase catalytic core"/>
    <property type="match status" value="1"/>
</dbReference>
<comment type="similarity">
    <text evidence="2">Belongs to the 'phage' integrase family.</text>
</comment>
<reference evidence="9 10" key="1">
    <citation type="submission" date="2019-08" db="EMBL/GenBank/DDBJ databases">
        <title>In-depth cultivation of the pig gut microbiome towards novel bacterial diversity and tailored functional studies.</title>
        <authorList>
            <person name="Wylensek D."/>
            <person name="Hitch T.C.A."/>
            <person name="Clavel T."/>
        </authorList>
    </citation>
    <scope>NUCLEOTIDE SEQUENCE [LARGE SCALE GENOMIC DNA]</scope>
    <source>
        <strain evidence="9 10">MUC/MUC-530-WT-4D</strain>
    </source>
</reference>
<dbReference type="InterPro" id="IPR044068">
    <property type="entry name" value="CB"/>
</dbReference>
<dbReference type="Pfam" id="PF14659">
    <property type="entry name" value="Phage_int_SAM_3"/>
    <property type="match status" value="1"/>
</dbReference>
<dbReference type="PANTHER" id="PTHR30349">
    <property type="entry name" value="PHAGE INTEGRASE-RELATED"/>
    <property type="match status" value="1"/>
</dbReference>
<dbReference type="InterPro" id="IPR028259">
    <property type="entry name" value="AP2-like_int_N"/>
</dbReference>
<dbReference type="AlphaFoldDB" id="A0A6L5YSF5"/>
<dbReference type="InterPro" id="IPR002104">
    <property type="entry name" value="Integrase_catalytic"/>
</dbReference>
<evidence type="ECO:0000313" key="10">
    <source>
        <dbReference type="Proteomes" id="UP000474024"/>
    </source>
</evidence>
<gene>
    <name evidence="9" type="ORF">FYJ75_09770</name>
</gene>
<dbReference type="GO" id="GO:0015074">
    <property type="term" value="P:DNA integration"/>
    <property type="evidence" value="ECO:0007669"/>
    <property type="project" value="UniProtKB-KW"/>
</dbReference>
<feature type="domain" description="Tyr recombinase" evidence="7">
    <location>
        <begin position="166"/>
        <end position="350"/>
    </location>
</feature>
<dbReference type="PROSITE" id="PS51898">
    <property type="entry name" value="TYR_RECOMBINASE"/>
    <property type="match status" value="1"/>
</dbReference>
<comment type="function">
    <text evidence="1">Site-specific tyrosine recombinase, which acts by catalyzing the cutting and rejoining of the recombining DNA molecules.</text>
</comment>
<keyword evidence="3" id="KW-0229">DNA integration</keyword>
<keyword evidence="4 6" id="KW-0238">DNA-binding</keyword>